<evidence type="ECO:0000313" key="2">
    <source>
        <dbReference type="EMBL" id="ONI34900.1"/>
    </source>
</evidence>
<name>A0A251RGH5_PRUPE</name>
<dbReference type="SUPFAM" id="SSF54928">
    <property type="entry name" value="RNA-binding domain, RBD"/>
    <property type="match status" value="1"/>
</dbReference>
<accession>A0A251RGH5</accession>
<sequence length="332" mass="37641">MSSKALNPKAPPFFLNKTETYVYKRYFYPLQPPYAFQNLHQPIYYFCHWRQPNFPNPKTIVSLKQNMEAAAAAAKTTKRVPRENVYKGKRGFVPARLRKSLKELGDDHQVVGACRVVKWLPKKEVLEAEKGKKAWRQRIIRGTKARLVNAGCGDVIPFPSSPDVQNGSSTTTIMVKNIPNQFQRGDLLSFLSKHCCAENIKACMNSDDPIKSEFDFVYLPMDFQRAANLGYAFVNFTSTVAASRFYKNFHEKMWEEVSSNNKTREVTCAKLQGLEALRGHFKKKAFWCDTEEYLPVILEPPCDGGVELPNLKTVGKCVGVPSSFGNSPTHMP</sequence>
<dbReference type="AlphaFoldDB" id="A0A251RGH5"/>
<dbReference type="Proteomes" id="UP000006882">
    <property type="component" value="Chromosome G1"/>
</dbReference>
<dbReference type="Pfam" id="PF04059">
    <property type="entry name" value="RRM_2"/>
    <property type="match status" value="1"/>
</dbReference>
<dbReference type="Gramene" id="ONI34900">
    <property type="protein sequence ID" value="ONI34900"/>
    <property type="gene ID" value="PRUPE_1G504600"/>
</dbReference>
<reference evidence="2 3" key="1">
    <citation type="journal article" date="2013" name="Nat. Genet.">
        <title>The high-quality draft genome of peach (Prunus persica) identifies unique patterns of genetic diversity, domestication and genome evolution.</title>
        <authorList>
            <consortium name="International Peach Genome Initiative"/>
            <person name="Verde I."/>
            <person name="Abbott A.G."/>
            <person name="Scalabrin S."/>
            <person name="Jung S."/>
            <person name="Shu S."/>
            <person name="Marroni F."/>
            <person name="Zhebentyayeva T."/>
            <person name="Dettori M.T."/>
            <person name="Grimwood J."/>
            <person name="Cattonaro F."/>
            <person name="Zuccolo A."/>
            <person name="Rossini L."/>
            <person name="Jenkins J."/>
            <person name="Vendramin E."/>
            <person name="Meisel L.A."/>
            <person name="Decroocq V."/>
            <person name="Sosinski B."/>
            <person name="Prochnik S."/>
            <person name="Mitros T."/>
            <person name="Policriti A."/>
            <person name="Cipriani G."/>
            <person name="Dondini L."/>
            <person name="Ficklin S."/>
            <person name="Goodstein D.M."/>
            <person name="Xuan P."/>
            <person name="Del Fabbro C."/>
            <person name="Aramini V."/>
            <person name="Copetti D."/>
            <person name="Gonzalez S."/>
            <person name="Horner D.S."/>
            <person name="Falchi R."/>
            <person name="Lucas S."/>
            <person name="Mica E."/>
            <person name="Maldonado J."/>
            <person name="Lazzari B."/>
            <person name="Bielenberg D."/>
            <person name="Pirona R."/>
            <person name="Miculan M."/>
            <person name="Barakat A."/>
            <person name="Testolin R."/>
            <person name="Stella A."/>
            <person name="Tartarini S."/>
            <person name="Tonutti P."/>
            <person name="Arus P."/>
            <person name="Orellana A."/>
            <person name="Wells C."/>
            <person name="Main D."/>
            <person name="Vizzotto G."/>
            <person name="Silva H."/>
            <person name="Salamini F."/>
            <person name="Schmutz J."/>
            <person name="Morgante M."/>
            <person name="Rokhsar D.S."/>
        </authorList>
    </citation>
    <scope>NUCLEOTIDE SEQUENCE [LARGE SCALE GENOMIC DNA]</scope>
    <source>
        <strain evidence="3">cv. Nemared</strain>
    </source>
</reference>
<dbReference type="InterPro" id="IPR012677">
    <property type="entry name" value="Nucleotide-bd_a/b_plait_sf"/>
</dbReference>
<organism evidence="2 3">
    <name type="scientific">Prunus persica</name>
    <name type="common">Peach</name>
    <name type="synonym">Amygdalus persica</name>
    <dbReference type="NCBI Taxonomy" id="3760"/>
    <lineage>
        <taxon>Eukaryota</taxon>
        <taxon>Viridiplantae</taxon>
        <taxon>Streptophyta</taxon>
        <taxon>Embryophyta</taxon>
        <taxon>Tracheophyta</taxon>
        <taxon>Spermatophyta</taxon>
        <taxon>Magnoliopsida</taxon>
        <taxon>eudicotyledons</taxon>
        <taxon>Gunneridae</taxon>
        <taxon>Pentapetalae</taxon>
        <taxon>rosids</taxon>
        <taxon>fabids</taxon>
        <taxon>Rosales</taxon>
        <taxon>Rosaceae</taxon>
        <taxon>Amygdaloideae</taxon>
        <taxon>Amygdaleae</taxon>
        <taxon>Prunus</taxon>
    </lineage>
</organism>
<dbReference type="STRING" id="3760.A0A251RGH5"/>
<dbReference type="InterPro" id="IPR035979">
    <property type="entry name" value="RBD_domain_sf"/>
</dbReference>
<protein>
    <recommendedName>
        <fullName evidence="1">Mei2-like C-terminal RNA recognition motif domain-containing protein</fullName>
    </recommendedName>
</protein>
<proteinExistence type="predicted"/>
<dbReference type="GO" id="GO:1990904">
    <property type="term" value="C:ribonucleoprotein complex"/>
    <property type="evidence" value="ECO:0000318"/>
    <property type="project" value="GO_Central"/>
</dbReference>
<evidence type="ECO:0000313" key="3">
    <source>
        <dbReference type="Proteomes" id="UP000006882"/>
    </source>
</evidence>
<keyword evidence="3" id="KW-1185">Reference proteome</keyword>
<dbReference type="Gene3D" id="3.30.70.330">
    <property type="match status" value="1"/>
</dbReference>
<gene>
    <name evidence="2" type="ORF">PRUPE_1G504600</name>
</gene>
<dbReference type="InterPro" id="IPR007201">
    <property type="entry name" value="Mei2-like_Rrm_C"/>
</dbReference>
<evidence type="ECO:0000259" key="1">
    <source>
        <dbReference type="Pfam" id="PF04059"/>
    </source>
</evidence>
<feature type="domain" description="Mei2-like C-terminal RNA recognition motif" evidence="1">
    <location>
        <begin position="171"/>
        <end position="282"/>
    </location>
</feature>
<dbReference type="EMBL" id="CM007651">
    <property type="protein sequence ID" value="ONI34900.1"/>
    <property type="molecule type" value="Genomic_DNA"/>
</dbReference>
<dbReference type="eggNOG" id="KOG4660">
    <property type="taxonomic scope" value="Eukaryota"/>
</dbReference>
<dbReference type="GO" id="GO:0003723">
    <property type="term" value="F:RNA binding"/>
    <property type="evidence" value="ECO:0000318"/>
    <property type="project" value="GO_Central"/>
</dbReference>